<evidence type="ECO:0000256" key="3">
    <source>
        <dbReference type="ARBA" id="ARBA00022989"/>
    </source>
</evidence>
<dbReference type="EMBL" id="JAKCXM010000503">
    <property type="protein sequence ID" value="KAJ0393342.1"/>
    <property type="molecule type" value="Genomic_DNA"/>
</dbReference>
<dbReference type="InterPro" id="IPR036019">
    <property type="entry name" value="MscL_channel"/>
</dbReference>
<reference evidence="5" key="1">
    <citation type="submission" date="2021-12" db="EMBL/GenBank/DDBJ databases">
        <title>Prjna785345.</title>
        <authorList>
            <person name="Rujirawat T."/>
            <person name="Krajaejun T."/>
        </authorList>
    </citation>
    <scope>NUCLEOTIDE SEQUENCE</scope>
    <source>
        <strain evidence="5">Pi057C3</strain>
    </source>
</reference>
<accession>A0AAD5L970</accession>
<dbReference type="GO" id="GO:0016020">
    <property type="term" value="C:membrane"/>
    <property type="evidence" value="ECO:0007669"/>
    <property type="project" value="UniProtKB-SubCell"/>
</dbReference>
<gene>
    <name evidence="5" type="ORF">P43SY_007103</name>
</gene>
<keyword evidence="2" id="KW-0812">Transmembrane</keyword>
<protein>
    <submittedName>
        <fullName evidence="5">Uncharacterized protein</fullName>
    </submittedName>
</protein>
<name>A0AAD5L970_PYTIN</name>
<evidence type="ECO:0000313" key="5">
    <source>
        <dbReference type="EMBL" id="KAJ0393342.1"/>
    </source>
</evidence>
<evidence type="ECO:0000256" key="1">
    <source>
        <dbReference type="ARBA" id="ARBA00004141"/>
    </source>
</evidence>
<keyword evidence="3" id="KW-1133">Transmembrane helix</keyword>
<dbReference type="PANTHER" id="PTHR30266:SF2">
    <property type="entry name" value="LARGE-CONDUCTANCE MECHANOSENSITIVE CHANNEL"/>
    <property type="match status" value="1"/>
</dbReference>
<organism evidence="5 6">
    <name type="scientific">Pythium insidiosum</name>
    <name type="common">Pythiosis disease agent</name>
    <dbReference type="NCBI Taxonomy" id="114742"/>
    <lineage>
        <taxon>Eukaryota</taxon>
        <taxon>Sar</taxon>
        <taxon>Stramenopiles</taxon>
        <taxon>Oomycota</taxon>
        <taxon>Peronosporomycetes</taxon>
        <taxon>Pythiales</taxon>
        <taxon>Pythiaceae</taxon>
        <taxon>Pythium</taxon>
    </lineage>
</organism>
<dbReference type="InterPro" id="IPR037673">
    <property type="entry name" value="MSC/AndL"/>
</dbReference>
<dbReference type="Pfam" id="PF01741">
    <property type="entry name" value="MscL"/>
    <property type="match status" value="1"/>
</dbReference>
<evidence type="ECO:0000256" key="2">
    <source>
        <dbReference type="ARBA" id="ARBA00022692"/>
    </source>
</evidence>
<evidence type="ECO:0000256" key="4">
    <source>
        <dbReference type="ARBA" id="ARBA00023136"/>
    </source>
</evidence>
<comment type="subcellular location">
    <subcellularLocation>
        <location evidence="1">Membrane</location>
        <topology evidence="1">Multi-pass membrane protein</topology>
    </subcellularLocation>
</comment>
<dbReference type="AlphaFoldDB" id="A0AAD5L970"/>
<comment type="caution">
    <text evidence="5">The sequence shown here is derived from an EMBL/GenBank/DDBJ whole genome shotgun (WGS) entry which is preliminary data.</text>
</comment>
<dbReference type="Proteomes" id="UP001209570">
    <property type="component" value="Unassembled WGS sequence"/>
</dbReference>
<dbReference type="SUPFAM" id="SSF81330">
    <property type="entry name" value="Gated mechanosensitive channel"/>
    <property type="match status" value="1"/>
</dbReference>
<keyword evidence="6" id="KW-1185">Reference proteome</keyword>
<dbReference type="GO" id="GO:0008381">
    <property type="term" value="F:mechanosensitive monoatomic ion channel activity"/>
    <property type="evidence" value="ECO:0007669"/>
    <property type="project" value="TreeGrafter"/>
</dbReference>
<keyword evidence="4" id="KW-0472">Membrane</keyword>
<proteinExistence type="predicted"/>
<sequence length="193" mass="21606">MSAALATSVEIVDEHTALLLRKARDSVERLEPQITAVRSFVDDFQQFIQQGSMIDLAVGLILGKSFTAILDSFVVDILTPILSLFSERNLSNFYLVARCPLTLTTCNSASWATWEQAREAGAITVNYGQFLENLINFLTNALFLYIAIKKVFEILFDRTIILKKQCPVCKEFVRGNALICKECGTHFNDTNAN</sequence>
<evidence type="ECO:0000313" key="6">
    <source>
        <dbReference type="Proteomes" id="UP001209570"/>
    </source>
</evidence>
<dbReference type="PANTHER" id="PTHR30266">
    <property type="entry name" value="MECHANOSENSITIVE CHANNEL MSCL"/>
    <property type="match status" value="1"/>
</dbReference>
<dbReference type="Gene3D" id="1.10.1200.120">
    <property type="entry name" value="Large-conductance mechanosensitive channel, MscL, domain 1"/>
    <property type="match status" value="1"/>
</dbReference>